<dbReference type="Pfam" id="PF07147">
    <property type="entry name" value="PDCD9"/>
    <property type="match status" value="1"/>
</dbReference>
<dbReference type="GO" id="GO:1990904">
    <property type="term" value="C:ribonucleoprotein complex"/>
    <property type="evidence" value="ECO:0007669"/>
    <property type="project" value="UniProtKB-KW"/>
</dbReference>
<evidence type="ECO:0000313" key="5">
    <source>
        <dbReference type="EMBL" id="KAL3280310.1"/>
    </source>
</evidence>
<evidence type="ECO:0000256" key="2">
    <source>
        <dbReference type="ARBA" id="ARBA00022980"/>
    </source>
</evidence>
<keyword evidence="4" id="KW-0687">Ribonucleoprotein</keyword>
<dbReference type="GO" id="GO:0005739">
    <property type="term" value="C:mitochondrion"/>
    <property type="evidence" value="ECO:0007669"/>
    <property type="project" value="UniProtKB-SubCell"/>
</dbReference>
<keyword evidence="2" id="KW-0689">Ribosomal protein</keyword>
<reference evidence="5 6" key="1">
    <citation type="journal article" date="2021" name="BMC Biol.">
        <title>Horizontally acquired antibacterial genes associated with adaptive radiation of ladybird beetles.</title>
        <authorList>
            <person name="Li H.S."/>
            <person name="Tang X.F."/>
            <person name="Huang Y.H."/>
            <person name="Xu Z.Y."/>
            <person name="Chen M.L."/>
            <person name="Du X.Y."/>
            <person name="Qiu B.Y."/>
            <person name="Chen P.T."/>
            <person name="Zhang W."/>
            <person name="Slipinski A."/>
            <person name="Escalona H.E."/>
            <person name="Waterhouse R.M."/>
            <person name="Zwick A."/>
            <person name="Pang H."/>
        </authorList>
    </citation>
    <scope>NUCLEOTIDE SEQUENCE [LARGE SCALE GENOMIC DNA]</scope>
    <source>
        <strain evidence="5">SYSU2018</strain>
    </source>
</reference>
<dbReference type="Proteomes" id="UP001516400">
    <property type="component" value="Unassembled WGS sequence"/>
</dbReference>
<comment type="subcellular location">
    <subcellularLocation>
        <location evidence="1">Mitochondrion</location>
    </subcellularLocation>
</comment>
<keyword evidence="3" id="KW-0496">Mitochondrion</keyword>
<name>A0ABD2NQ59_9CUCU</name>
<evidence type="ECO:0000256" key="3">
    <source>
        <dbReference type="ARBA" id="ARBA00023128"/>
    </source>
</evidence>
<keyword evidence="6" id="KW-1185">Reference proteome</keyword>
<evidence type="ECO:0008006" key="7">
    <source>
        <dbReference type="Google" id="ProtNLM"/>
    </source>
</evidence>
<dbReference type="GO" id="GO:0005840">
    <property type="term" value="C:ribosome"/>
    <property type="evidence" value="ECO:0007669"/>
    <property type="project" value="UniProtKB-KW"/>
</dbReference>
<evidence type="ECO:0000313" key="6">
    <source>
        <dbReference type="Proteomes" id="UP001516400"/>
    </source>
</evidence>
<organism evidence="5 6">
    <name type="scientific">Cryptolaemus montrouzieri</name>
    <dbReference type="NCBI Taxonomy" id="559131"/>
    <lineage>
        <taxon>Eukaryota</taxon>
        <taxon>Metazoa</taxon>
        <taxon>Ecdysozoa</taxon>
        <taxon>Arthropoda</taxon>
        <taxon>Hexapoda</taxon>
        <taxon>Insecta</taxon>
        <taxon>Pterygota</taxon>
        <taxon>Neoptera</taxon>
        <taxon>Endopterygota</taxon>
        <taxon>Coleoptera</taxon>
        <taxon>Polyphaga</taxon>
        <taxon>Cucujiformia</taxon>
        <taxon>Coccinelloidea</taxon>
        <taxon>Coccinellidae</taxon>
        <taxon>Scymninae</taxon>
        <taxon>Scymnini</taxon>
        <taxon>Cryptolaemus</taxon>
    </lineage>
</organism>
<accession>A0ABD2NQ59</accession>
<dbReference type="AlphaFoldDB" id="A0ABD2NQ59"/>
<evidence type="ECO:0000256" key="4">
    <source>
        <dbReference type="ARBA" id="ARBA00023274"/>
    </source>
</evidence>
<evidence type="ECO:0000256" key="1">
    <source>
        <dbReference type="ARBA" id="ARBA00004173"/>
    </source>
</evidence>
<dbReference type="PANTHER" id="PTHR13014">
    <property type="entry name" value="MITOCHONDRIAL 28S RIBOSOMAL PROTEIN S30/P52 PRO-APOTOTIC PROTEIN"/>
    <property type="match status" value="1"/>
</dbReference>
<dbReference type="EMBL" id="JABFTP020000124">
    <property type="protein sequence ID" value="KAL3280310.1"/>
    <property type="molecule type" value="Genomic_DNA"/>
</dbReference>
<sequence>MKLLKYQKVLAFNLLKPARCFSSTLTDSEYTATPQYPPILDVSYEKKLERKRECKHEEIKNVKTVEEKQIKLNMPRYYGFKTYVMCENDIPYNNLQLTQHVTRTHLIETDELPKYYENIGVNNDSSKSLKEELIDALLLEVDGYRKSHDLKKEDLLPDEVDNIMGSCVVRQLNRIITNNLSRSYKHLIETQIDLDPRIESCWYCGGIEPPERVKSYRRGLEWTKPYENDPVDCLMTYIGNPYLTLRSKQPLPYVMTESDAENSELEVPFWKYDPRTVGISPQYRRQANIPGFWPGDNYKFGILQYLKRGHYLTRKYDDIGYHKEALHRQGILASFAWLNAQANHLGFTTFNDITYPMVSQTIITNGQVFSFYTYQMNTMLLHSKHITENPKRNICWASSEIKLYEKIQNGKLEGLNEDVITKLIKYYANAPSERLGVNLTPYLNHKEKLAADYEDQEKREWLEREYKFITSNRPRKHEVYEIYAWEKIYKIDHDTRFMDRKMRPFELRQNPYKRTLDDRKPRYIPRVLRPDLPRYKGRNAKEFFP</sequence>
<dbReference type="PANTHER" id="PTHR13014:SF3">
    <property type="entry name" value="LARGE RIBOSOMAL SUBUNIT PROTEIN ML65"/>
    <property type="match status" value="1"/>
</dbReference>
<protein>
    <recommendedName>
        <fullName evidence="7">28S ribosomal protein S30, mitochondrial</fullName>
    </recommendedName>
</protein>
<proteinExistence type="predicted"/>
<dbReference type="InterPro" id="IPR039982">
    <property type="entry name" value="Ribosomal_mL65"/>
</dbReference>
<dbReference type="InterPro" id="IPR010793">
    <property type="entry name" value="Ribosomal_mL37/mL65"/>
</dbReference>
<gene>
    <name evidence="5" type="ORF">HHI36_017798</name>
</gene>
<comment type="caution">
    <text evidence="5">The sequence shown here is derived from an EMBL/GenBank/DDBJ whole genome shotgun (WGS) entry which is preliminary data.</text>
</comment>